<dbReference type="HOGENOM" id="CLU_2096479_0_0_1"/>
<reference evidence="2" key="1">
    <citation type="journal article" date="2014" name="Proc. Natl. Acad. Sci. U.S.A.">
        <title>Extensive sampling of basidiomycete genomes demonstrates inadequacy of the white-rot/brown-rot paradigm for wood decay fungi.</title>
        <authorList>
            <person name="Riley R."/>
            <person name="Salamov A.A."/>
            <person name="Brown D.W."/>
            <person name="Nagy L.G."/>
            <person name="Floudas D."/>
            <person name="Held B.W."/>
            <person name="Levasseur A."/>
            <person name="Lombard V."/>
            <person name="Morin E."/>
            <person name="Otillar R."/>
            <person name="Lindquist E.A."/>
            <person name="Sun H."/>
            <person name="LaButti K.M."/>
            <person name="Schmutz J."/>
            <person name="Jabbour D."/>
            <person name="Luo H."/>
            <person name="Baker S.E."/>
            <person name="Pisabarro A.G."/>
            <person name="Walton J.D."/>
            <person name="Blanchette R.A."/>
            <person name="Henrissat B."/>
            <person name="Martin F."/>
            <person name="Cullen D."/>
            <person name="Hibbett D.S."/>
            <person name="Grigoriev I.V."/>
        </authorList>
    </citation>
    <scope>NUCLEOTIDE SEQUENCE [LARGE SCALE GENOMIC DNA]</scope>
    <source>
        <strain evidence="2">FD-172 SS1</strain>
    </source>
</reference>
<dbReference type="InParanoid" id="A0A067LTL6"/>
<evidence type="ECO:0000313" key="2">
    <source>
        <dbReference type="Proteomes" id="UP000027195"/>
    </source>
</evidence>
<gene>
    <name evidence="1" type="ORF">BOTBODRAFT_40008</name>
</gene>
<dbReference type="EMBL" id="KL198239">
    <property type="protein sequence ID" value="KDQ05575.1"/>
    <property type="molecule type" value="Genomic_DNA"/>
</dbReference>
<name>A0A067LTL6_BOTB1</name>
<keyword evidence="2" id="KW-1185">Reference proteome</keyword>
<accession>A0A067LTL6</accession>
<organism evidence="1 2">
    <name type="scientific">Botryobasidium botryosum (strain FD-172 SS1)</name>
    <dbReference type="NCBI Taxonomy" id="930990"/>
    <lineage>
        <taxon>Eukaryota</taxon>
        <taxon>Fungi</taxon>
        <taxon>Dikarya</taxon>
        <taxon>Basidiomycota</taxon>
        <taxon>Agaricomycotina</taxon>
        <taxon>Agaricomycetes</taxon>
        <taxon>Cantharellales</taxon>
        <taxon>Botryobasidiaceae</taxon>
        <taxon>Botryobasidium</taxon>
    </lineage>
</organism>
<sequence>MERSSSPEQDVTLPAAAFTDYLANTLKLSQQSTADLHVFCQVSSGMPEEQLRAAVFLCAMSFRTQQLIEQQNKNFESLTEVLEQVKRAMTHNVAFTDIQKVCTHSPEGTSSDVLSG</sequence>
<evidence type="ECO:0000313" key="1">
    <source>
        <dbReference type="EMBL" id="KDQ05575.1"/>
    </source>
</evidence>
<protein>
    <submittedName>
        <fullName evidence="1">Uncharacterized protein</fullName>
    </submittedName>
</protein>
<dbReference type="AlphaFoldDB" id="A0A067LTL6"/>
<proteinExistence type="predicted"/>
<dbReference type="Proteomes" id="UP000027195">
    <property type="component" value="Unassembled WGS sequence"/>
</dbReference>